<sequence length="103" mass="11931">MILISKQTQYPNKHKDLLHPDPALSFVSVAIFTATFPFVELRAMNMAKALWGHVKLPMTETLRSECNRTLKETRYGRFTANLHEKEKNLQGIMQRRTTLQIST</sequence>
<evidence type="ECO:0000313" key="1">
    <source>
        <dbReference type="EMBL" id="CBY00315.1"/>
    </source>
</evidence>
<name>E5A9H4_LEPMJ</name>
<protein>
    <submittedName>
        <fullName evidence="1">Predicted protein</fullName>
    </submittedName>
</protein>
<dbReference type="HOGENOM" id="CLU_2264255_0_0_1"/>
<organism evidence="2">
    <name type="scientific">Leptosphaeria maculans (strain JN3 / isolate v23.1.3 / race Av1-4-5-6-7-8)</name>
    <name type="common">Blackleg fungus</name>
    <name type="synonym">Phoma lingam</name>
    <dbReference type="NCBI Taxonomy" id="985895"/>
    <lineage>
        <taxon>Eukaryota</taxon>
        <taxon>Fungi</taxon>
        <taxon>Dikarya</taxon>
        <taxon>Ascomycota</taxon>
        <taxon>Pezizomycotina</taxon>
        <taxon>Dothideomycetes</taxon>
        <taxon>Pleosporomycetidae</taxon>
        <taxon>Pleosporales</taxon>
        <taxon>Pleosporineae</taxon>
        <taxon>Leptosphaeriaceae</taxon>
        <taxon>Plenodomus</taxon>
        <taxon>Plenodomus lingam/Leptosphaeria maculans species complex</taxon>
    </lineage>
</organism>
<dbReference type="InterPro" id="IPR036188">
    <property type="entry name" value="FAD/NAD-bd_sf"/>
</dbReference>
<dbReference type="Proteomes" id="UP000002668">
    <property type="component" value="Genome"/>
</dbReference>
<dbReference type="GeneID" id="13291475"/>
<keyword evidence="2" id="KW-1185">Reference proteome</keyword>
<proteinExistence type="predicted"/>
<reference evidence="2" key="1">
    <citation type="journal article" date="2011" name="Nat. Commun.">
        <title>Effector diversification within compartments of the Leptosphaeria maculans genome affected by Repeat-Induced Point mutations.</title>
        <authorList>
            <person name="Rouxel T."/>
            <person name="Grandaubert J."/>
            <person name="Hane J.K."/>
            <person name="Hoede C."/>
            <person name="van de Wouw A.P."/>
            <person name="Couloux A."/>
            <person name="Dominguez V."/>
            <person name="Anthouard V."/>
            <person name="Bally P."/>
            <person name="Bourras S."/>
            <person name="Cozijnsen A.J."/>
            <person name="Ciuffetti L.M."/>
            <person name="Degrave A."/>
            <person name="Dilmaghani A."/>
            <person name="Duret L."/>
            <person name="Fudal I."/>
            <person name="Goodwin S.B."/>
            <person name="Gout L."/>
            <person name="Glaser N."/>
            <person name="Linglin J."/>
            <person name="Kema G.H.J."/>
            <person name="Lapalu N."/>
            <person name="Lawrence C.B."/>
            <person name="May K."/>
            <person name="Meyer M."/>
            <person name="Ollivier B."/>
            <person name="Poulain J."/>
            <person name="Schoch C.L."/>
            <person name="Simon A."/>
            <person name="Spatafora J.W."/>
            <person name="Stachowiak A."/>
            <person name="Turgeon B.G."/>
            <person name="Tyler B.M."/>
            <person name="Vincent D."/>
            <person name="Weissenbach J."/>
            <person name="Amselem J."/>
            <person name="Quesneville H."/>
            <person name="Oliver R.P."/>
            <person name="Wincker P."/>
            <person name="Balesdent M.-H."/>
            <person name="Howlett B.J."/>
        </authorList>
    </citation>
    <scope>NUCLEOTIDE SEQUENCE [LARGE SCALE GENOMIC DNA]</scope>
    <source>
        <strain evidence="2">JN3 / isolate v23.1.3 / race Av1-4-5-6-7-8</strain>
    </source>
</reference>
<dbReference type="VEuPathDB" id="FungiDB:LEMA_P014450.1"/>
<dbReference type="InParanoid" id="E5A9H4"/>
<dbReference type="EMBL" id="FP929138">
    <property type="protein sequence ID" value="CBY00315.1"/>
    <property type="molecule type" value="Genomic_DNA"/>
</dbReference>
<dbReference type="AlphaFoldDB" id="E5A9H4"/>
<gene>
    <name evidence="1" type="ORF">LEMA_P014450.1</name>
</gene>
<accession>E5A9H4</accession>
<evidence type="ECO:0000313" key="2">
    <source>
        <dbReference type="Proteomes" id="UP000002668"/>
    </source>
</evidence>
<dbReference type="Gene3D" id="3.50.50.60">
    <property type="entry name" value="FAD/NAD(P)-binding domain"/>
    <property type="match status" value="1"/>
</dbReference>